<dbReference type="Pfam" id="PF14576">
    <property type="entry name" value="SEO_N"/>
    <property type="match status" value="1"/>
</dbReference>
<reference evidence="2" key="1">
    <citation type="submission" date="2023-07" db="EMBL/GenBank/DDBJ databases">
        <title>draft genome sequence of fig (Ficus carica).</title>
        <authorList>
            <person name="Takahashi T."/>
            <person name="Nishimura K."/>
        </authorList>
    </citation>
    <scope>NUCLEOTIDE SEQUENCE</scope>
</reference>
<gene>
    <name evidence="2" type="ORF">TIFTF001_053497</name>
</gene>
<comment type="caution">
    <text evidence="2">The sequence shown here is derived from an EMBL/GenBank/DDBJ whole genome shotgun (WGS) entry which is preliminary data.</text>
</comment>
<name>A0AA88JFI1_FICCA</name>
<feature type="domain" description="Sieve element occlusion N-terminal" evidence="1">
    <location>
        <begin position="2"/>
        <end position="78"/>
    </location>
</feature>
<dbReference type="Proteomes" id="UP001187192">
    <property type="component" value="Unassembled WGS sequence"/>
</dbReference>
<dbReference type="AlphaFoldDB" id="A0AA88JFI1"/>
<organism evidence="2 3">
    <name type="scientific">Ficus carica</name>
    <name type="common">Common fig</name>
    <dbReference type="NCBI Taxonomy" id="3494"/>
    <lineage>
        <taxon>Eukaryota</taxon>
        <taxon>Viridiplantae</taxon>
        <taxon>Streptophyta</taxon>
        <taxon>Embryophyta</taxon>
        <taxon>Tracheophyta</taxon>
        <taxon>Spermatophyta</taxon>
        <taxon>Magnoliopsida</taxon>
        <taxon>eudicotyledons</taxon>
        <taxon>Gunneridae</taxon>
        <taxon>Pentapetalae</taxon>
        <taxon>rosids</taxon>
        <taxon>fabids</taxon>
        <taxon>Rosales</taxon>
        <taxon>Moraceae</taxon>
        <taxon>Ficeae</taxon>
        <taxon>Ficus</taxon>
    </lineage>
</organism>
<accession>A0AA88JFI1</accession>
<evidence type="ECO:0000313" key="3">
    <source>
        <dbReference type="Proteomes" id="UP001187192"/>
    </source>
</evidence>
<feature type="non-terminal residue" evidence="2">
    <location>
        <position position="1"/>
    </location>
</feature>
<dbReference type="InterPro" id="IPR027942">
    <property type="entry name" value="SEO_N"/>
</dbReference>
<evidence type="ECO:0000313" key="2">
    <source>
        <dbReference type="EMBL" id="GMN72035.1"/>
    </source>
</evidence>
<protein>
    <recommendedName>
        <fullName evidence="1">Sieve element occlusion N-terminal domain-containing protein</fullName>
    </recommendedName>
</protein>
<dbReference type="EMBL" id="BTGU01012805">
    <property type="protein sequence ID" value="GMN72035.1"/>
    <property type="molecule type" value="Genomic_DNA"/>
</dbReference>
<proteinExistence type="predicted"/>
<sequence length="80" mass="9093">MSNEGIMQKICETHAHPEKIFDVNSLFIIVENILVHSTEISEELVAQGGDQVHDLEKMEEKTPKPDFSVPLSTLKQIIYE</sequence>
<keyword evidence="3" id="KW-1185">Reference proteome</keyword>
<evidence type="ECO:0000259" key="1">
    <source>
        <dbReference type="Pfam" id="PF14576"/>
    </source>
</evidence>